<dbReference type="AlphaFoldDB" id="A0A9P8LQM5"/>
<evidence type="ECO:0000313" key="2">
    <source>
        <dbReference type="EMBL" id="KAH0572501.1"/>
    </source>
</evidence>
<evidence type="ECO:0000313" key="3">
    <source>
        <dbReference type="Proteomes" id="UP000018208"/>
    </source>
</evidence>
<keyword evidence="1 2" id="KW-0812">Transmembrane</keyword>
<keyword evidence="1" id="KW-0472">Membrane</keyword>
<gene>
    <name evidence="2" type="ORF">SS50377_24612</name>
</gene>
<sequence>MIQKKLQKLERTGRSYCYLQYNFEKEIMFKTQPKTQTQNIKKIIYQIRLVQVILFIKIYQPQTALDIDNNFLLIHSLLLFLQYVLQQLDMLEINRLFLFLDSRIRFYESVYILTIFSIVQIPTFFRPVINLLVKIEQHVSYSQFQKPRIIKYYIFTILNKLSILYYRRFSELLELDVNNIYDNFKSYFGIFSIEQTWRNGSNTVDLDLLLIIVSYAIGYNLVLWLIFNISCLFASENKGIVVHTTQVYISNLIVFTLIQRYALQQSQIIHAGILYYTLNYFFVKYYKLNYAQILPKTRQLYKIIDFIVILISIGSFIAIIQYNFNYMPINCFGNAVGHIAFSCIVKQIILKRIENKSEQAHNKQSTLFRNMCFESQYELPQQLDDYYQVNMNVLIKQLNSVLNSNQQLNVSVRGLAWSQSENNFDYSLQQRGLQSYQVINDNLTSFSQIEISEMILFDFDIKTVIQ</sequence>
<feature type="transmembrane region" description="Helical" evidence="1">
    <location>
        <begin position="110"/>
        <end position="129"/>
    </location>
</feature>
<name>A0A9P8LQM5_9EUKA</name>
<dbReference type="OrthoDB" id="10333808at2759"/>
<protein>
    <submittedName>
        <fullName evidence="2">Transmembrane domain-containing protein</fullName>
    </submittedName>
</protein>
<feature type="transmembrane region" description="Helical" evidence="1">
    <location>
        <begin position="149"/>
        <end position="166"/>
    </location>
</feature>
<reference evidence="2 3" key="1">
    <citation type="journal article" date="2014" name="PLoS Genet.">
        <title>The Genome of Spironucleus salmonicida Highlights a Fish Pathogen Adapted to Fluctuating Environments.</title>
        <authorList>
            <person name="Xu F."/>
            <person name="Jerlstrom-Hultqvist J."/>
            <person name="Einarsson E."/>
            <person name="Astvaldsson A."/>
            <person name="Svard S.G."/>
            <person name="Andersson J.O."/>
        </authorList>
    </citation>
    <scope>NUCLEOTIDE SEQUENCE [LARGE SCALE GENOMIC DNA]</scope>
    <source>
        <strain evidence="2 3">ATCC 50377</strain>
    </source>
</reference>
<dbReference type="Proteomes" id="UP000018208">
    <property type="component" value="Unassembled WGS sequence"/>
</dbReference>
<organism evidence="2 3">
    <name type="scientific">Spironucleus salmonicida</name>
    <dbReference type="NCBI Taxonomy" id="348837"/>
    <lineage>
        <taxon>Eukaryota</taxon>
        <taxon>Metamonada</taxon>
        <taxon>Diplomonadida</taxon>
        <taxon>Hexamitidae</taxon>
        <taxon>Hexamitinae</taxon>
        <taxon>Spironucleus</taxon>
    </lineage>
</organism>
<dbReference type="KEGG" id="ssao:94298635"/>
<keyword evidence="1" id="KW-1133">Transmembrane helix</keyword>
<feature type="transmembrane region" description="Helical" evidence="1">
    <location>
        <begin position="239"/>
        <end position="262"/>
    </location>
</feature>
<proteinExistence type="predicted"/>
<accession>A0A9P8LQM5</accession>
<comment type="caution">
    <text evidence="2">The sequence shown here is derived from an EMBL/GenBank/DDBJ whole genome shotgun (WGS) entry which is preliminary data.</text>
</comment>
<dbReference type="EMBL" id="AUWU02000005">
    <property type="protein sequence ID" value="KAH0572501.1"/>
    <property type="molecule type" value="Genomic_DNA"/>
</dbReference>
<evidence type="ECO:0000256" key="1">
    <source>
        <dbReference type="SAM" id="Phobius"/>
    </source>
</evidence>
<feature type="transmembrane region" description="Helical" evidence="1">
    <location>
        <begin position="268"/>
        <end position="288"/>
    </location>
</feature>
<feature type="transmembrane region" description="Helical" evidence="1">
    <location>
        <begin position="300"/>
        <end position="320"/>
    </location>
</feature>
<dbReference type="RefSeq" id="XP_067763274.1">
    <property type="nucleotide sequence ID" value="XM_067908453.1"/>
</dbReference>
<dbReference type="GeneID" id="94298635"/>
<feature type="transmembrane region" description="Helical" evidence="1">
    <location>
        <begin position="208"/>
        <end position="227"/>
    </location>
</feature>
<keyword evidence="3" id="KW-1185">Reference proteome</keyword>